<dbReference type="OrthoDB" id="3365698at2759"/>
<protein>
    <recommendedName>
        <fullName evidence="3">F-box domain-containing protein</fullName>
    </recommendedName>
</protein>
<evidence type="ECO:0000313" key="2">
    <source>
        <dbReference type="Proteomes" id="UP000053477"/>
    </source>
</evidence>
<evidence type="ECO:0008006" key="3">
    <source>
        <dbReference type="Google" id="ProtNLM"/>
    </source>
</evidence>
<sequence>MHFDILTEIFSICLDSTSINIRDAQSSLILRDLPPRPFARVCRHWRSAVLSSPKLWAHWSISLRIQSMNNAENTEANVIFDAAQRFIEERLLRSGTATLDFEFKLEVGGPDNSGRLLARLDALVSLLVAQQARWAHASLSILNNGAWGDGAFGKRWALVPARMQNLKALTLSGHRYLKSLRPRTVASNSASSRTLDLLRVDFASIRSCKVWLSRFPLLRSFRAHVMHSGGDVDVGHMVLPALRTVHLTCHASVSGGNGSAPMLALLLNSMTCGALERLTVHGQLSNGASVGALNSFLERSAPSALSTLILQGVSAGDVLPCLEHLIGLSSLHIRCTDTADSGIVNVLAGRRVCPLLEHLSLMDIEAPDEDFTRLITSRWNTVPRMLKTVRLTRCFATFDWQHPQRLRDGLPPSWFNVNLCMEEGLVLECLSIFDYELM</sequence>
<dbReference type="SUPFAM" id="SSF52047">
    <property type="entry name" value="RNI-like"/>
    <property type="match status" value="1"/>
</dbReference>
<dbReference type="AlphaFoldDB" id="A0A0H2S8I4"/>
<organism evidence="1 2">
    <name type="scientific">Schizopora paradoxa</name>
    <dbReference type="NCBI Taxonomy" id="27342"/>
    <lineage>
        <taxon>Eukaryota</taxon>
        <taxon>Fungi</taxon>
        <taxon>Dikarya</taxon>
        <taxon>Basidiomycota</taxon>
        <taxon>Agaricomycotina</taxon>
        <taxon>Agaricomycetes</taxon>
        <taxon>Hymenochaetales</taxon>
        <taxon>Schizoporaceae</taxon>
        <taxon>Schizopora</taxon>
    </lineage>
</organism>
<dbReference type="InParanoid" id="A0A0H2S8I4"/>
<proteinExistence type="predicted"/>
<accession>A0A0H2S8I4</accession>
<evidence type="ECO:0000313" key="1">
    <source>
        <dbReference type="EMBL" id="KLO17938.1"/>
    </source>
</evidence>
<dbReference type="EMBL" id="KQ085899">
    <property type="protein sequence ID" value="KLO17938.1"/>
    <property type="molecule type" value="Genomic_DNA"/>
</dbReference>
<dbReference type="Proteomes" id="UP000053477">
    <property type="component" value="Unassembled WGS sequence"/>
</dbReference>
<reference evidence="1 2" key="1">
    <citation type="submission" date="2015-04" db="EMBL/GenBank/DDBJ databases">
        <title>Complete genome sequence of Schizopora paradoxa KUC8140, a cosmopolitan wood degrader in East Asia.</title>
        <authorList>
            <consortium name="DOE Joint Genome Institute"/>
            <person name="Min B."/>
            <person name="Park H."/>
            <person name="Jang Y."/>
            <person name="Kim J.-J."/>
            <person name="Kim K.H."/>
            <person name="Pangilinan J."/>
            <person name="Lipzen A."/>
            <person name="Riley R."/>
            <person name="Grigoriev I.V."/>
            <person name="Spatafora J.W."/>
            <person name="Choi I.-G."/>
        </authorList>
    </citation>
    <scope>NUCLEOTIDE SEQUENCE [LARGE SCALE GENOMIC DNA]</scope>
    <source>
        <strain evidence="1 2">KUC8140</strain>
    </source>
</reference>
<dbReference type="InterPro" id="IPR032675">
    <property type="entry name" value="LRR_dom_sf"/>
</dbReference>
<dbReference type="Gene3D" id="3.80.10.10">
    <property type="entry name" value="Ribonuclease Inhibitor"/>
    <property type="match status" value="1"/>
</dbReference>
<keyword evidence="2" id="KW-1185">Reference proteome</keyword>
<gene>
    <name evidence="1" type="ORF">SCHPADRAFT_936597</name>
</gene>
<name>A0A0H2S8I4_9AGAM</name>